<keyword evidence="1" id="KW-1133">Transmembrane helix</keyword>
<keyword evidence="1" id="KW-0472">Membrane</keyword>
<organism evidence="2">
    <name type="scientific">Bradyrhizobium barranii subsp. barranii</name>
    <dbReference type="NCBI Taxonomy" id="2823807"/>
    <lineage>
        <taxon>Bacteria</taxon>
        <taxon>Pseudomonadati</taxon>
        <taxon>Pseudomonadota</taxon>
        <taxon>Alphaproteobacteria</taxon>
        <taxon>Hyphomicrobiales</taxon>
        <taxon>Nitrobacteraceae</taxon>
        <taxon>Bradyrhizobium</taxon>
        <taxon>Bradyrhizobium barranii</taxon>
    </lineage>
</organism>
<name>A0A939M191_9BRAD</name>
<feature type="transmembrane region" description="Helical" evidence="1">
    <location>
        <begin position="38"/>
        <end position="57"/>
    </location>
</feature>
<reference evidence="2" key="1">
    <citation type="submission" date="2021-03" db="EMBL/GenBank/DDBJ databases">
        <title>Whole Genome Sequence of Bradyrhizobium sp. Strain 144S4.</title>
        <authorList>
            <person name="Bromfield E.S.P."/>
            <person name="Cloutier S."/>
        </authorList>
    </citation>
    <scope>NUCLEOTIDE SEQUENCE [LARGE SCALE GENOMIC DNA]</scope>
    <source>
        <strain evidence="2">144S4</strain>
    </source>
</reference>
<dbReference type="AlphaFoldDB" id="A0A939M191"/>
<keyword evidence="1" id="KW-0812">Transmembrane</keyword>
<dbReference type="EMBL" id="CP086136">
    <property type="protein sequence ID" value="UEM12431.1"/>
    <property type="molecule type" value="Genomic_DNA"/>
</dbReference>
<feature type="transmembrane region" description="Helical" evidence="1">
    <location>
        <begin position="109"/>
        <end position="131"/>
    </location>
</feature>
<reference evidence="3 4" key="2">
    <citation type="journal article" date="2022" name="Int. J. Syst. Evol. Microbiol.">
        <title>Strains of Bradyrhizobium barranii sp. nov. associated with legumes native to Canada are symbionts of soybeans and belong to different subspecies (subsp. barranii subsp. nov. and subsp. apii subsp. nov.) and symbiovars (sv. glycinearum and sv. septentrionale).</title>
        <authorList>
            <person name="Bromfield E.S.P."/>
            <person name="Cloutier S."/>
            <person name="Wasai-Hara S."/>
            <person name="Minamisawa K."/>
        </authorList>
    </citation>
    <scope>NUCLEOTIDE SEQUENCE [LARGE SCALE GENOMIC DNA]</scope>
    <source>
        <strain evidence="3 4">144S4</strain>
    </source>
</reference>
<evidence type="ECO:0000313" key="4">
    <source>
        <dbReference type="Proteomes" id="UP000664702"/>
    </source>
</evidence>
<dbReference type="RefSeq" id="WP_028151354.1">
    <property type="nucleotide sequence ID" value="NZ_CP086136.1"/>
</dbReference>
<feature type="transmembrane region" description="Helical" evidence="1">
    <location>
        <begin position="69"/>
        <end position="88"/>
    </location>
</feature>
<evidence type="ECO:0000313" key="2">
    <source>
        <dbReference type="EMBL" id="MBO1859470.1"/>
    </source>
</evidence>
<protein>
    <submittedName>
        <fullName evidence="2">Uncharacterized protein</fullName>
    </submittedName>
</protein>
<dbReference type="Proteomes" id="UP000664702">
    <property type="component" value="Chromosome"/>
</dbReference>
<proteinExistence type="predicted"/>
<evidence type="ECO:0000313" key="3">
    <source>
        <dbReference type="EMBL" id="UEM12431.1"/>
    </source>
</evidence>
<evidence type="ECO:0000256" key="1">
    <source>
        <dbReference type="SAM" id="Phobius"/>
    </source>
</evidence>
<accession>A0A939M191</accession>
<sequence length="162" mass="17609">MSEEQSHEGSVSQNADELKEREFDLKLIQAWAESRNRIAVAVAVLNGATLATVIATMKDKGNIEPNMSTLGFSIFGLAAGMVAVAFAWQFADSAMEKLMKREKAATAILVHWLVGLVFFLVIMASVGGFLLSASYFSGYMQAGFRVAHGPYRGRAKSSTLPW</sequence>
<dbReference type="KEGG" id="bban:J4G43_049965"/>
<gene>
    <name evidence="2" type="ORF">J4G43_00335</name>
    <name evidence="3" type="ORF">J4G43_049965</name>
</gene>
<dbReference type="EMBL" id="JAGEMI010000001">
    <property type="protein sequence ID" value="MBO1859470.1"/>
    <property type="molecule type" value="Genomic_DNA"/>
</dbReference>